<dbReference type="InParanoid" id="A0A2V0PJU9"/>
<feature type="region of interest" description="Disordered" evidence="1">
    <location>
        <begin position="813"/>
        <end position="832"/>
    </location>
</feature>
<dbReference type="OrthoDB" id="2227456at2759"/>
<evidence type="ECO:0000256" key="1">
    <source>
        <dbReference type="SAM" id="MobiDB-lite"/>
    </source>
</evidence>
<gene>
    <name evidence="2" type="ORF">Rsub_10926</name>
</gene>
<sequence>MCVDFFAEPGGAGGAHPTAILDQIFPPGSKGRTAKGEDVCRTILAYAGLANHYNFGREDLRKAMEALHKECHTLFGKLPAALSSFAGTTLCELRKPQGTRLATNLRNALALTPMRVLQLVEHIVTTELALAAAPPLSKAARQRLVRGAAAALLDPKSDRIWEDQAWAPGGIMPPLKQPLVKAQLSALAAARSALCSLRLDLERTVRVGNADLRVLDFLREGAKLVDVERPGRAQEAAKAVVEEAAAADGDSGGEGGYEDAEEDGDQAEEMPAEEAEPLPSGEEGDAAEQGTDATEELGLGERGLTLLVVNAPAQQLILAGALLRHGSAYAEKCQSRRDACITTQCAKALPLASTLQSVCSVWQGLAPQPQQPPHPQEQQQQPQPEQPQPQQPPQQLHQQGQGPTCLQGTAGDLLAALAHQPRPERPPQQERFAKTAQLEAAQRNAERLRAALARLDAGAAPANCADAHALLCDALQREGAHLPAALLHNVAGALEAMTSYLQGGARGPAVLVWGNCPGRNVELRRDETWGAGAGRGCALSSHVMQAFDEGVRAAGGFVFFMDALTQHLSERALREMRYLPDAAGFDGNDDCPCPSDGCNEVFQKEAGAAAQLVARFLMLALCKPTTQRRDPPKVSVLFAGARATAFAPQLLSALKSEGLGVARSRSAKHPSLWTPDAAVGHLKWAGVRGRSKAALAALAAVKAAAPAAGEKRGARSGAGQQHTGARYAEWQRADLELQARCAALEERVRESEAAMKGDAAAMAARSEAECRAELRAAAAKVKAASKSPYRQIIAAALRRETAAARRYLKCRDEKRHKRRRRSAELAAARTDLERHRRAMPPLPALPAAAPQAWHQAVARALSAFKDAMDASESARRSLVAATDAYSRLVRACRAPASSAQSAAPDPPSLLAQFAARLHHVGTAAQLAQLCVEHACAALASAAGQQPEPADLAAQVQQAAEKAKTAAAWVQAADNGERRVDNPPQWDEAASRELLRRAEQGASGAELSVGYAAHRLQATIFDAAFCVGTAQSAVQGLRPDGAPPPAAPPAAADTFEGVAEGLCRRLRAASRRTQKLRFSLAPTPSFKTNFIDITDAGVRCLHYEFSRHPSRPANFIPATRLEHPKPERDAATQAAWCALFKPEALQKSSPFAGGVSTDGVSLSVRVLRRPLPGDPPPRSRMGARAVRAAANAAALKRALTEIAERVRADPDVDPKTLPPATDIVAWDALFTKWGVRFVAVDPGIRHFITALVLGGPFDPGTRSPEPLDGIPKGKGAHRPGPGGPWHRAHSWRANSRQHRNACAFDAYKRPGLTIIAWGAASIGAGSPVPRAYIPPVRQLETLLRRHYRSDVIFLLIDEYKTSQVCPFCWEIRPDLFTLMGPKEGPKSRCTAVLACPGCMHSHINRDASASMAIAARSIGQLAPDARRGGLDSFERKSKAP</sequence>
<evidence type="ECO:0000313" key="3">
    <source>
        <dbReference type="Proteomes" id="UP000247498"/>
    </source>
</evidence>
<name>A0A2V0PJU9_9CHLO</name>
<evidence type="ECO:0000313" key="2">
    <source>
        <dbReference type="EMBL" id="GBF98263.1"/>
    </source>
</evidence>
<comment type="caution">
    <text evidence="2">The sequence shown here is derived from an EMBL/GenBank/DDBJ whole genome shotgun (WGS) entry which is preliminary data.</text>
</comment>
<accession>A0A2V0PJU9</accession>
<dbReference type="Proteomes" id="UP000247498">
    <property type="component" value="Unassembled WGS sequence"/>
</dbReference>
<feature type="region of interest" description="Disordered" evidence="1">
    <location>
        <begin position="365"/>
        <end position="405"/>
    </location>
</feature>
<dbReference type="STRING" id="307507.A0A2V0PJU9"/>
<feature type="compositionally biased region" description="Acidic residues" evidence="1">
    <location>
        <begin position="256"/>
        <end position="286"/>
    </location>
</feature>
<organism evidence="2 3">
    <name type="scientific">Raphidocelis subcapitata</name>
    <dbReference type="NCBI Taxonomy" id="307507"/>
    <lineage>
        <taxon>Eukaryota</taxon>
        <taxon>Viridiplantae</taxon>
        <taxon>Chlorophyta</taxon>
        <taxon>core chlorophytes</taxon>
        <taxon>Chlorophyceae</taxon>
        <taxon>CS clade</taxon>
        <taxon>Sphaeropleales</taxon>
        <taxon>Selenastraceae</taxon>
        <taxon>Raphidocelis</taxon>
    </lineage>
</organism>
<protein>
    <submittedName>
        <fullName evidence="2">Uncharacterized protein</fullName>
    </submittedName>
</protein>
<proteinExistence type="predicted"/>
<reference evidence="2 3" key="1">
    <citation type="journal article" date="2018" name="Sci. Rep.">
        <title>Raphidocelis subcapitata (=Pseudokirchneriella subcapitata) provides an insight into genome evolution and environmental adaptations in the Sphaeropleales.</title>
        <authorList>
            <person name="Suzuki S."/>
            <person name="Yamaguchi H."/>
            <person name="Nakajima N."/>
            <person name="Kawachi M."/>
        </authorList>
    </citation>
    <scope>NUCLEOTIDE SEQUENCE [LARGE SCALE GENOMIC DNA]</scope>
    <source>
        <strain evidence="2 3">NIES-35</strain>
    </source>
</reference>
<feature type="region of interest" description="Disordered" evidence="1">
    <location>
        <begin position="236"/>
        <end position="292"/>
    </location>
</feature>
<dbReference type="EMBL" id="BDRX01000120">
    <property type="protein sequence ID" value="GBF98263.1"/>
    <property type="molecule type" value="Genomic_DNA"/>
</dbReference>
<feature type="compositionally biased region" description="Low complexity" evidence="1">
    <location>
        <begin position="393"/>
        <end position="403"/>
    </location>
</feature>
<keyword evidence="3" id="KW-1185">Reference proteome</keyword>
<feature type="compositionally biased region" description="Low complexity" evidence="1">
    <location>
        <begin position="236"/>
        <end position="249"/>
    </location>
</feature>